<proteinExistence type="predicted"/>
<evidence type="ECO:0000313" key="1">
    <source>
        <dbReference type="EMBL" id="OXA47352.1"/>
    </source>
</evidence>
<dbReference type="Proteomes" id="UP000198287">
    <property type="component" value="Unassembled WGS sequence"/>
</dbReference>
<gene>
    <name evidence="1" type="ORF">Fcan01_17970</name>
</gene>
<comment type="caution">
    <text evidence="1">The sequence shown here is derived from an EMBL/GenBank/DDBJ whole genome shotgun (WGS) entry which is preliminary data.</text>
</comment>
<dbReference type="EMBL" id="LNIX01000013">
    <property type="protein sequence ID" value="OXA47352.1"/>
    <property type="molecule type" value="Genomic_DNA"/>
</dbReference>
<keyword evidence="2" id="KW-1185">Reference proteome</keyword>
<accession>A0A226DP98</accession>
<evidence type="ECO:0000313" key="2">
    <source>
        <dbReference type="Proteomes" id="UP000198287"/>
    </source>
</evidence>
<dbReference type="InterPro" id="IPR014752">
    <property type="entry name" value="Arrestin-like_C"/>
</dbReference>
<sequence length="198" mass="22360">MAFASIGGHVVASKTMGRKNCVGSSSQVDRKYMNLRIDLPYGRGQNEFCGKLKITQKLGWNVQKIEDTEEWKYYALVVELQALVKTTNARGERCHTLLREITPEANSKFICNSKIFAVVSGEENGIRKGFNLTQLRPSILLRNPVSFPFKIQLPQNPLPATLTSRAISIDYFLVAYRRTDNGYEPLLNENCQNIEAIT</sequence>
<dbReference type="AlphaFoldDB" id="A0A226DP98"/>
<name>A0A226DP98_FOLCA</name>
<reference evidence="1 2" key="1">
    <citation type="submission" date="2015-12" db="EMBL/GenBank/DDBJ databases">
        <title>The genome of Folsomia candida.</title>
        <authorList>
            <person name="Faddeeva A."/>
            <person name="Derks M.F."/>
            <person name="Anvar Y."/>
            <person name="Smit S."/>
            <person name="Van Straalen N."/>
            <person name="Roelofs D."/>
        </authorList>
    </citation>
    <scope>NUCLEOTIDE SEQUENCE [LARGE SCALE GENOMIC DNA]</scope>
    <source>
        <strain evidence="1 2">VU population</strain>
        <tissue evidence="1">Whole body</tissue>
    </source>
</reference>
<dbReference type="Gene3D" id="2.60.40.640">
    <property type="match status" value="1"/>
</dbReference>
<protein>
    <submittedName>
        <fullName evidence="1">Protein FAM65B</fullName>
    </submittedName>
</protein>
<organism evidence="1 2">
    <name type="scientific">Folsomia candida</name>
    <name type="common">Springtail</name>
    <dbReference type="NCBI Taxonomy" id="158441"/>
    <lineage>
        <taxon>Eukaryota</taxon>
        <taxon>Metazoa</taxon>
        <taxon>Ecdysozoa</taxon>
        <taxon>Arthropoda</taxon>
        <taxon>Hexapoda</taxon>
        <taxon>Collembola</taxon>
        <taxon>Entomobryomorpha</taxon>
        <taxon>Isotomoidea</taxon>
        <taxon>Isotomidae</taxon>
        <taxon>Proisotominae</taxon>
        <taxon>Folsomia</taxon>
    </lineage>
</organism>